<keyword evidence="1" id="KW-0812">Transmembrane</keyword>
<dbReference type="RefSeq" id="XP_064073270.1">
    <property type="nucleotide sequence ID" value="XM_064217200.1"/>
</dbReference>
<gene>
    <name evidence="3" type="primary">LOC135193664</name>
</gene>
<protein>
    <submittedName>
        <fullName evidence="3">Uncharacterized protein LOC135193664</fullName>
    </submittedName>
</protein>
<reference evidence="3" key="1">
    <citation type="submission" date="2025-08" db="UniProtKB">
        <authorList>
            <consortium name="RefSeq"/>
        </authorList>
    </citation>
    <scope>IDENTIFICATION</scope>
    <source>
        <tissue evidence="3">Whole body</tissue>
    </source>
</reference>
<evidence type="ECO:0000256" key="1">
    <source>
        <dbReference type="SAM" id="Phobius"/>
    </source>
</evidence>
<organism evidence="2 3">
    <name type="scientific">Vanessa tameamea</name>
    <name type="common">Kamehameha butterfly</name>
    <dbReference type="NCBI Taxonomy" id="334116"/>
    <lineage>
        <taxon>Eukaryota</taxon>
        <taxon>Metazoa</taxon>
        <taxon>Ecdysozoa</taxon>
        <taxon>Arthropoda</taxon>
        <taxon>Hexapoda</taxon>
        <taxon>Insecta</taxon>
        <taxon>Pterygota</taxon>
        <taxon>Neoptera</taxon>
        <taxon>Endopterygota</taxon>
        <taxon>Lepidoptera</taxon>
        <taxon>Glossata</taxon>
        <taxon>Ditrysia</taxon>
        <taxon>Papilionoidea</taxon>
        <taxon>Nymphalidae</taxon>
        <taxon>Nymphalinae</taxon>
        <taxon>Vanessa</taxon>
    </lineage>
</organism>
<proteinExistence type="predicted"/>
<keyword evidence="2" id="KW-1185">Reference proteome</keyword>
<dbReference type="Proteomes" id="UP001652626">
    <property type="component" value="Chromosome 15"/>
</dbReference>
<dbReference type="GeneID" id="135193664"/>
<evidence type="ECO:0000313" key="3">
    <source>
        <dbReference type="RefSeq" id="XP_064073270.1"/>
    </source>
</evidence>
<accession>A0ABM4APP1</accession>
<sequence>MLFTAITGLLIISCMKTQYNNNPIVAANLIFGLVAACLSTYQIIITLLLLWQAVKTKGNIFLCSLWFVSHISLLTMYFLLFSAEVVVCFVKKRFITAVVTMFIGILYEGFYFYYKYF</sequence>
<keyword evidence="1" id="KW-0472">Membrane</keyword>
<name>A0ABM4APP1_VANTA</name>
<feature type="transmembrane region" description="Helical" evidence="1">
    <location>
        <begin position="94"/>
        <end position="114"/>
    </location>
</feature>
<keyword evidence="1" id="KW-1133">Transmembrane helix</keyword>
<evidence type="ECO:0000313" key="2">
    <source>
        <dbReference type="Proteomes" id="UP001652626"/>
    </source>
</evidence>
<feature type="transmembrane region" description="Helical" evidence="1">
    <location>
        <begin position="60"/>
        <end position="82"/>
    </location>
</feature>
<feature type="transmembrane region" description="Helical" evidence="1">
    <location>
        <begin position="26"/>
        <end position="51"/>
    </location>
</feature>